<evidence type="ECO:0000256" key="1">
    <source>
        <dbReference type="ARBA" id="ARBA00003732"/>
    </source>
</evidence>
<dbReference type="AlphaFoldDB" id="A0A699GVJ4"/>
<dbReference type="InterPro" id="IPR026960">
    <property type="entry name" value="RVT-Znf"/>
</dbReference>
<keyword evidence="2" id="KW-0479">Metal-binding</keyword>
<accession>A0A699GVJ4</accession>
<feature type="domain" description="AN1-type" evidence="8">
    <location>
        <begin position="76"/>
        <end position="122"/>
    </location>
</feature>
<evidence type="ECO:0000256" key="2">
    <source>
        <dbReference type="ARBA" id="ARBA00022723"/>
    </source>
</evidence>
<dbReference type="PANTHER" id="PTHR10634:SF124">
    <property type="entry name" value="ZINC FINGER A20 AND AN1 DOMAIN-CONTAINING STRESS-ASSOCIATED PROTEIN 8-RELATED"/>
    <property type="match status" value="1"/>
</dbReference>
<reference evidence="9" key="1">
    <citation type="journal article" date="2019" name="Sci. Rep.">
        <title>Draft genome of Tanacetum cinerariifolium, the natural source of mosquito coil.</title>
        <authorList>
            <person name="Yamashiro T."/>
            <person name="Shiraishi A."/>
            <person name="Satake H."/>
            <person name="Nakayama K."/>
        </authorList>
    </citation>
    <scope>NUCLEOTIDE SEQUENCE</scope>
</reference>
<name>A0A699GVJ4_TANCI</name>
<evidence type="ECO:0000256" key="3">
    <source>
        <dbReference type="ARBA" id="ARBA00022771"/>
    </source>
</evidence>
<dbReference type="InterPro" id="IPR050652">
    <property type="entry name" value="AN1_A20_ZnFinger"/>
</dbReference>
<evidence type="ECO:0000259" key="7">
    <source>
        <dbReference type="PROSITE" id="PS51036"/>
    </source>
</evidence>
<feature type="domain" description="A20-type" evidence="7">
    <location>
        <begin position="11"/>
        <end position="45"/>
    </location>
</feature>
<dbReference type="InterPro" id="IPR035896">
    <property type="entry name" value="AN1-like_Znf"/>
</dbReference>
<feature type="compositionally biased region" description="Polar residues" evidence="6">
    <location>
        <begin position="368"/>
        <end position="385"/>
    </location>
</feature>
<dbReference type="PROSITE" id="PS51036">
    <property type="entry name" value="ZF_A20"/>
    <property type="match status" value="1"/>
</dbReference>
<keyword evidence="4" id="KW-0862">Zinc</keyword>
<dbReference type="InterPro" id="IPR002653">
    <property type="entry name" value="Znf_A20"/>
</dbReference>
<comment type="function">
    <text evidence="1">May be involved in environmental stress response.</text>
</comment>
<dbReference type="Gene3D" id="1.20.5.4770">
    <property type="match status" value="1"/>
</dbReference>
<protein>
    <submittedName>
        <fullName evidence="9">Zinc finger, AN1-type, zinc finger, A20-type</fullName>
    </submittedName>
</protein>
<feature type="region of interest" description="Disordered" evidence="6">
    <location>
        <begin position="368"/>
        <end position="387"/>
    </location>
</feature>
<dbReference type="SUPFAM" id="SSF118310">
    <property type="entry name" value="AN1-like Zinc finger"/>
    <property type="match status" value="1"/>
</dbReference>
<dbReference type="Gene3D" id="4.10.1110.10">
    <property type="entry name" value="AN1-like Zinc finger"/>
    <property type="match status" value="1"/>
</dbReference>
<dbReference type="SMART" id="SM00259">
    <property type="entry name" value="ZnF_A20"/>
    <property type="match status" value="1"/>
</dbReference>
<keyword evidence="3 5" id="KW-0863">Zinc-finger</keyword>
<dbReference type="GO" id="GO:0008270">
    <property type="term" value="F:zinc ion binding"/>
    <property type="evidence" value="ECO:0007669"/>
    <property type="project" value="UniProtKB-KW"/>
</dbReference>
<evidence type="ECO:0000256" key="5">
    <source>
        <dbReference type="PROSITE-ProRule" id="PRU00449"/>
    </source>
</evidence>
<gene>
    <name evidence="9" type="ORF">Tci_224564</name>
</gene>
<dbReference type="Pfam" id="PF01754">
    <property type="entry name" value="zf-A20"/>
    <property type="match status" value="1"/>
</dbReference>
<dbReference type="SUPFAM" id="SSF57716">
    <property type="entry name" value="Glucocorticoid receptor-like (DNA-binding domain)"/>
    <property type="match status" value="1"/>
</dbReference>
<dbReference type="SMART" id="SM00154">
    <property type="entry name" value="ZnF_AN1"/>
    <property type="match status" value="1"/>
</dbReference>
<evidence type="ECO:0000313" key="9">
    <source>
        <dbReference type="EMBL" id="GEW52588.1"/>
    </source>
</evidence>
<dbReference type="PANTHER" id="PTHR10634">
    <property type="entry name" value="AN1-TYPE ZINC FINGER PROTEIN"/>
    <property type="match status" value="1"/>
</dbReference>
<dbReference type="InterPro" id="IPR000058">
    <property type="entry name" value="Znf_AN1"/>
</dbReference>
<organism evidence="9">
    <name type="scientific">Tanacetum cinerariifolium</name>
    <name type="common">Dalmatian daisy</name>
    <name type="synonym">Chrysanthemum cinerariifolium</name>
    <dbReference type="NCBI Taxonomy" id="118510"/>
    <lineage>
        <taxon>Eukaryota</taxon>
        <taxon>Viridiplantae</taxon>
        <taxon>Streptophyta</taxon>
        <taxon>Embryophyta</taxon>
        <taxon>Tracheophyta</taxon>
        <taxon>Spermatophyta</taxon>
        <taxon>Magnoliopsida</taxon>
        <taxon>eudicotyledons</taxon>
        <taxon>Gunneridae</taxon>
        <taxon>Pentapetalae</taxon>
        <taxon>asterids</taxon>
        <taxon>campanulids</taxon>
        <taxon>Asterales</taxon>
        <taxon>Asteraceae</taxon>
        <taxon>Asteroideae</taxon>
        <taxon>Anthemideae</taxon>
        <taxon>Anthemidinae</taxon>
        <taxon>Tanacetum</taxon>
    </lineage>
</organism>
<sequence length="496" mass="55854">MPSMKEELDQSTTPPLCKTGCGFYVNKEAGGFCSSCYKVDVIKKKASFEVPKIPDVNNNVNNQKPVENHHQSNEVVKKRNQYHVCSKHVGLVPFLCRCGESFCRLHRMPEKHACKFDFKAAGRMVIEKQNILCVADKLEFRGFHGSSTKRFIDDGICVLDGSPTKWLNLIPIKINILAWRVALNKLPTRFNMSLRGMEVSTMKCPVCRVGNETSDHLFFSCSLVSAMISRPVENHHQSNKVVKKKNRCHARNKCVWLVPFSYRCSGRVILEKQNPLCVAGKLEFRSAYTIISSEESHMIATGSVSGTSQRNMRTDEGSTLFCEDCGFNGHTIDRCFKIIGYPPNFGFLILDGSINHFEIPYDDERSDPSFSRYGTPSSHSGSTFDTHNKNEGWHSLGSDAATSKIDRLLDSKPFYIPMQPNVSLSSEPKDDDPLPDNINDYQKLIGKLIYLTTTRPDIAYTVSCLSQLMHSPLKSHLKTALKVIKYLKGYPGKVLM</sequence>
<evidence type="ECO:0000256" key="4">
    <source>
        <dbReference type="ARBA" id="ARBA00022833"/>
    </source>
</evidence>
<evidence type="ECO:0000259" key="8">
    <source>
        <dbReference type="PROSITE" id="PS51039"/>
    </source>
</evidence>
<dbReference type="GO" id="GO:0003677">
    <property type="term" value="F:DNA binding"/>
    <property type="evidence" value="ECO:0007669"/>
    <property type="project" value="InterPro"/>
</dbReference>
<proteinExistence type="predicted"/>
<dbReference type="Pfam" id="PF13966">
    <property type="entry name" value="zf-RVT"/>
    <property type="match status" value="1"/>
</dbReference>
<dbReference type="PROSITE" id="PS51039">
    <property type="entry name" value="ZF_AN1"/>
    <property type="match status" value="1"/>
</dbReference>
<dbReference type="EMBL" id="BKCJ010062101">
    <property type="protein sequence ID" value="GEW52588.1"/>
    <property type="molecule type" value="Genomic_DNA"/>
</dbReference>
<evidence type="ECO:0000256" key="6">
    <source>
        <dbReference type="SAM" id="MobiDB-lite"/>
    </source>
</evidence>
<comment type="caution">
    <text evidence="9">The sequence shown here is derived from an EMBL/GenBank/DDBJ whole genome shotgun (WGS) entry which is preliminary data.</text>
</comment>
<dbReference type="Pfam" id="PF01428">
    <property type="entry name" value="zf-AN1"/>
    <property type="match status" value="1"/>
</dbReference>